<dbReference type="GO" id="GO:0004497">
    <property type="term" value="F:monooxygenase activity"/>
    <property type="evidence" value="ECO:0007669"/>
    <property type="project" value="InterPro"/>
</dbReference>
<keyword evidence="2" id="KW-0285">Flavoprotein</keyword>
<comment type="similarity">
    <text evidence="1">Belongs to the paxM FAD-dependent monooxygenase family.</text>
</comment>
<proteinExistence type="inferred from homology"/>
<evidence type="ECO:0000256" key="1">
    <source>
        <dbReference type="ARBA" id="ARBA00007992"/>
    </source>
</evidence>
<comment type="caution">
    <text evidence="7">The sequence shown here is derived from an EMBL/GenBank/DDBJ whole genome shotgun (WGS) entry which is preliminary data.</text>
</comment>
<gene>
    <name evidence="7" type="ORF">BGZ99_008716</name>
</gene>
<evidence type="ECO:0000313" key="7">
    <source>
        <dbReference type="EMBL" id="KAG0313603.1"/>
    </source>
</evidence>
<dbReference type="Gene3D" id="3.50.50.60">
    <property type="entry name" value="FAD/NAD(P)-binding domain"/>
    <property type="match status" value="1"/>
</dbReference>
<evidence type="ECO:0000256" key="4">
    <source>
        <dbReference type="ARBA" id="ARBA00023002"/>
    </source>
</evidence>
<accession>A0A9P6RAN5</accession>
<dbReference type="InterPro" id="IPR002938">
    <property type="entry name" value="FAD-bd"/>
</dbReference>
<evidence type="ECO:0000259" key="6">
    <source>
        <dbReference type="Pfam" id="PF01494"/>
    </source>
</evidence>
<dbReference type="OrthoDB" id="655030at2759"/>
<dbReference type="AlphaFoldDB" id="A0A9P6RAN5"/>
<dbReference type="InterPro" id="IPR050562">
    <property type="entry name" value="FAD_mOase_fung"/>
</dbReference>
<feature type="domain" description="FAD-binding" evidence="6">
    <location>
        <begin position="6"/>
        <end position="169"/>
    </location>
</feature>
<dbReference type="PANTHER" id="PTHR47356:SF2">
    <property type="entry name" value="FAD-BINDING DOMAIN-CONTAINING PROTEIN-RELATED"/>
    <property type="match status" value="1"/>
</dbReference>
<feature type="domain" description="FAD-binding" evidence="6">
    <location>
        <begin position="292"/>
        <end position="369"/>
    </location>
</feature>
<evidence type="ECO:0000256" key="5">
    <source>
        <dbReference type="SAM" id="Phobius"/>
    </source>
</evidence>
<keyword evidence="8" id="KW-1185">Reference proteome</keyword>
<dbReference type="SUPFAM" id="SSF51905">
    <property type="entry name" value="FAD/NAD(P)-binding domain"/>
    <property type="match status" value="1"/>
</dbReference>
<keyword evidence="4" id="KW-0560">Oxidoreductase</keyword>
<organism evidence="7 8">
    <name type="scientific">Dissophora globulifera</name>
    <dbReference type="NCBI Taxonomy" id="979702"/>
    <lineage>
        <taxon>Eukaryota</taxon>
        <taxon>Fungi</taxon>
        <taxon>Fungi incertae sedis</taxon>
        <taxon>Mucoromycota</taxon>
        <taxon>Mortierellomycotina</taxon>
        <taxon>Mortierellomycetes</taxon>
        <taxon>Mortierellales</taxon>
        <taxon>Mortierellaceae</taxon>
        <taxon>Dissophora</taxon>
    </lineage>
</organism>
<evidence type="ECO:0000256" key="2">
    <source>
        <dbReference type="ARBA" id="ARBA00022630"/>
    </source>
</evidence>
<reference evidence="7" key="1">
    <citation type="journal article" date="2020" name="Fungal Divers.">
        <title>Resolving the Mortierellaceae phylogeny through synthesis of multi-gene phylogenetics and phylogenomics.</title>
        <authorList>
            <person name="Vandepol N."/>
            <person name="Liber J."/>
            <person name="Desiro A."/>
            <person name="Na H."/>
            <person name="Kennedy M."/>
            <person name="Barry K."/>
            <person name="Grigoriev I.V."/>
            <person name="Miller A.N."/>
            <person name="O'Donnell K."/>
            <person name="Stajich J.E."/>
            <person name="Bonito G."/>
        </authorList>
    </citation>
    <scope>NUCLEOTIDE SEQUENCE</scope>
    <source>
        <strain evidence="7">REB-010B</strain>
    </source>
</reference>
<evidence type="ECO:0000256" key="3">
    <source>
        <dbReference type="ARBA" id="ARBA00022827"/>
    </source>
</evidence>
<dbReference type="PANTHER" id="PTHR47356">
    <property type="entry name" value="FAD-DEPENDENT MONOOXYGENASE ASQG-RELATED"/>
    <property type="match status" value="1"/>
</dbReference>
<dbReference type="EMBL" id="JAAAIP010000690">
    <property type="protein sequence ID" value="KAG0313603.1"/>
    <property type="molecule type" value="Genomic_DNA"/>
</dbReference>
<protein>
    <recommendedName>
        <fullName evidence="6">FAD-binding domain-containing protein</fullName>
    </recommendedName>
</protein>
<keyword evidence="5" id="KW-0812">Transmembrane</keyword>
<dbReference type="InterPro" id="IPR036188">
    <property type="entry name" value="FAD/NAD-bd_sf"/>
</dbReference>
<keyword evidence="5" id="KW-1133">Transmembrane helix</keyword>
<keyword evidence="3" id="KW-0274">FAD</keyword>
<dbReference type="PRINTS" id="PR00420">
    <property type="entry name" value="RNGMNOXGNASE"/>
</dbReference>
<evidence type="ECO:0000313" key="8">
    <source>
        <dbReference type="Proteomes" id="UP000738325"/>
    </source>
</evidence>
<dbReference type="Pfam" id="PF01494">
    <property type="entry name" value="FAD_binding_3"/>
    <property type="match status" value="2"/>
</dbReference>
<name>A0A9P6RAN5_9FUNG</name>
<dbReference type="GO" id="GO:0071949">
    <property type="term" value="F:FAD binding"/>
    <property type="evidence" value="ECO:0007669"/>
    <property type="project" value="InterPro"/>
</dbReference>
<feature type="transmembrane region" description="Helical" evidence="5">
    <location>
        <begin position="7"/>
        <end position="23"/>
    </location>
</feature>
<keyword evidence="5" id="KW-0472">Membrane</keyword>
<dbReference type="Proteomes" id="UP000738325">
    <property type="component" value="Unassembled WGS sequence"/>
</dbReference>
<sequence>MECSPKVLIVGAGIGGLFLGILLERAGIEYEIFERAAQIKPLGSVLVSGPTILPVFEQLGLLDEIEKISKPLRCLNIYNSNQEKLGSMETNTKERAGYYSMVFARQNLHFLLLSQIPAHKIHMNKNVTTIHDIDEGVQISCSDNSTYVGDILVGADGAYSGVRQNLYKKLVQEKMLPKCDQDDLSTNYICLVGTTDALDPEKHPYLANEFSHFEAVLANDSSESVTCVTIPDNKICWVYTMQISSTSANETLKNSEWGSEAASSMCDKIRHVKAPFGLTMGNLIDLTPRKLISKVMLEEKLFETWYHERTVLLGDACHKMLPSVGQGAINAMQDATILANCINQIKSLTVPNIAAALKDYRDQRYQFAKTQFETSHKFAFIMGGQSWREALLRKLVLNFMPKSLNQRRQDRTCAYRPQVNFMNQVPVKGIIPVLPQVAPKQYGVETKVM</sequence>